<dbReference type="OrthoDB" id="728at2759"/>
<evidence type="ECO:0000256" key="20">
    <source>
        <dbReference type="ARBA" id="ARBA00023242"/>
    </source>
</evidence>
<comment type="subcellular location">
    <subcellularLocation>
        <location evidence="3">Cytoplasm</location>
    </subcellularLocation>
    <subcellularLocation>
        <location evidence="2">Nucleus</location>
    </subcellularLocation>
</comment>
<keyword evidence="29" id="KW-1185">Reference proteome</keyword>
<reference evidence="28" key="1">
    <citation type="submission" date="2022-07" db="EMBL/GenBank/DDBJ databases">
        <title>Chromosome-level genome of Muraenolepis orangiensis.</title>
        <authorList>
            <person name="Kim J."/>
        </authorList>
    </citation>
    <scope>NUCLEOTIDE SEQUENCE</scope>
    <source>
        <strain evidence="28">KU_S4_2022</strain>
        <tissue evidence="28">Muscle</tissue>
    </source>
</reference>
<proteinExistence type="inferred from homology"/>
<evidence type="ECO:0000256" key="23">
    <source>
        <dbReference type="ARBA" id="ARBA00047490"/>
    </source>
</evidence>
<comment type="function">
    <text evidence="22">Hydro-lyase catalyzing the first step of the transsulfuration pathway, where the hydroxyl group of L-serine is displaced by L-homocysteine in a beta-replacement reaction to form L-cystathionine, the precursor of L-cysteine. This catabolic route allows the elimination of L-methionine and the toxic metabolite L-homocysteine. Also involved in the production of hydrogen sulfide, a gasotransmitter with signaling and cytoprotective effects on neurons.</text>
</comment>
<evidence type="ECO:0000256" key="12">
    <source>
        <dbReference type="ARBA" id="ARBA00022617"/>
    </source>
</evidence>
<dbReference type="CDD" id="cd04608">
    <property type="entry name" value="CBS_pair_CBS"/>
    <property type="match status" value="1"/>
</dbReference>
<gene>
    <name evidence="28" type="ORF">NHX12_014645</name>
</gene>
<dbReference type="GO" id="GO:0050667">
    <property type="term" value="P:homocysteine metabolic process"/>
    <property type="evidence" value="ECO:0007669"/>
    <property type="project" value="UniProtKB-ARBA"/>
</dbReference>
<evidence type="ECO:0000256" key="15">
    <source>
        <dbReference type="ARBA" id="ARBA00022898"/>
    </source>
</evidence>
<dbReference type="NCBIfam" id="TIGR01137">
    <property type="entry name" value="cysta_beta"/>
    <property type="match status" value="1"/>
</dbReference>
<comment type="cofactor">
    <cofactor evidence="1 25">
        <name>pyridoxal 5'-phosphate</name>
        <dbReference type="ChEBI" id="CHEBI:597326"/>
    </cofactor>
</comment>
<name>A0A9Q0D8H7_9TELE</name>
<keyword evidence="19 25" id="KW-0456">Lyase</keyword>
<dbReference type="CDD" id="cd01561">
    <property type="entry name" value="CBS_like"/>
    <property type="match status" value="1"/>
</dbReference>
<dbReference type="PROSITE" id="PS00901">
    <property type="entry name" value="CYS_SYNTHASE"/>
    <property type="match status" value="1"/>
</dbReference>
<keyword evidence="12" id="KW-0349">Heme</keyword>
<dbReference type="Gene3D" id="3.40.50.1100">
    <property type="match status" value="2"/>
</dbReference>
<evidence type="ECO:0000256" key="18">
    <source>
        <dbReference type="ARBA" id="ARBA00023192"/>
    </source>
</evidence>
<protein>
    <recommendedName>
        <fullName evidence="21 25">Cystathionine beta-synthase</fullName>
        <ecNumber evidence="7 25">4.2.1.22</ecNumber>
    </recommendedName>
</protein>
<dbReference type="GO" id="GO:0004122">
    <property type="term" value="F:cystathionine beta-synthase activity"/>
    <property type="evidence" value="ECO:0007669"/>
    <property type="project" value="UniProtKB-UniRule"/>
</dbReference>
<dbReference type="SUPFAM" id="SSF54631">
    <property type="entry name" value="CBS-domain pair"/>
    <property type="match status" value="1"/>
</dbReference>
<evidence type="ECO:0000256" key="3">
    <source>
        <dbReference type="ARBA" id="ARBA00004496"/>
    </source>
</evidence>
<dbReference type="GO" id="GO:0006535">
    <property type="term" value="P:cysteine biosynthetic process from serine"/>
    <property type="evidence" value="ECO:0007669"/>
    <property type="project" value="UniProtKB-UniRule"/>
</dbReference>
<organism evidence="28 29">
    <name type="scientific">Muraenolepis orangiensis</name>
    <name type="common">Patagonian moray cod</name>
    <dbReference type="NCBI Taxonomy" id="630683"/>
    <lineage>
        <taxon>Eukaryota</taxon>
        <taxon>Metazoa</taxon>
        <taxon>Chordata</taxon>
        <taxon>Craniata</taxon>
        <taxon>Vertebrata</taxon>
        <taxon>Euteleostomi</taxon>
        <taxon>Actinopterygii</taxon>
        <taxon>Neopterygii</taxon>
        <taxon>Teleostei</taxon>
        <taxon>Neoteleostei</taxon>
        <taxon>Acanthomorphata</taxon>
        <taxon>Zeiogadaria</taxon>
        <taxon>Gadariae</taxon>
        <taxon>Gadiformes</taxon>
        <taxon>Muraenolepidoidei</taxon>
        <taxon>Muraenolepididae</taxon>
        <taxon>Muraenolepis</taxon>
    </lineage>
</organism>
<dbReference type="InterPro" id="IPR001216">
    <property type="entry name" value="P-phosphate_BS"/>
</dbReference>
<evidence type="ECO:0000256" key="8">
    <source>
        <dbReference type="ARBA" id="ARBA00022490"/>
    </source>
</evidence>
<evidence type="ECO:0000256" key="17">
    <source>
        <dbReference type="ARBA" id="ARBA00023122"/>
    </source>
</evidence>
<dbReference type="InterPro" id="IPR000644">
    <property type="entry name" value="CBS_dom"/>
</dbReference>
<comment type="similarity">
    <text evidence="5 25">Belongs to the cysteine synthase/cystathionine beta-synthase family.</text>
</comment>
<dbReference type="GO" id="GO:0046872">
    <property type="term" value="F:metal ion binding"/>
    <property type="evidence" value="ECO:0007669"/>
    <property type="project" value="UniProtKB-KW"/>
</dbReference>
<dbReference type="AlphaFoldDB" id="A0A9Q0D8H7"/>
<evidence type="ECO:0000256" key="16">
    <source>
        <dbReference type="ARBA" id="ARBA00023004"/>
    </source>
</evidence>
<evidence type="ECO:0000256" key="19">
    <source>
        <dbReference type="ARBA" id="ARBA00023239"/>
    </source>
</evidence>
<keyword evidence="18 25" id="KW-0198">Cysteine biosynthesis</keyword>
<evidence type="ECO:0000313" key="29">
    <source>
        <dbReference type="Proteomes" id="UP001148018"/>
    </source>
</evidence>
<sequence>MPAVPSKCPHSSKSLVSLDNTTGDRKWMDNTTGDRKWMDNTTGDRKWIRPDLASRCTWRLGTDQDSPHTHPHRVSSPNVLPNILDRIGDTPLVRINKINKMFGLRCELLVKCEFFNAGGSVKDRISLRMVEDAERDGILKPGDTIIEPTSGNTGIGLALAAAVKGYRCIIVMPEKMSMEKVDVLRALGAEIVRTPTSARFDSPESHVGVAWRLKNEIANSHILDQYRNPSNPLAHYHTTAEEILEQCDGKVDMLVAGAGTGGTITGIARRLKECCPNVKIVGVDPEGSILAEPEELNRTDKTQYEVEGIGYDFIPTVLDRTVVDSWVKSNDEDSFNMSRLLIKEEGLLCGGSSGTAMAAAVKVAMELKEGQRCVVILPDSIRNYMSKFLNDKWMLQKGFLREEDLMITKPWWWNLKLQALHLCAPLTVLPSVDCQKTIRILKEKAFDQAPVVDQSGLILGMVTLGNMLASVLAGKVKPSDPVSKVLYKQFKQIRLNDNLGTLSRILETDHFALVVHEQIQYLTDGSTSLKQMVFGVVTAIDLLNFVTAREKRERSFSECTDDLRENRDDL</sequence>
<keyword evidence="20" id="KW-0539">Nucleus</keyword>
<evidence type="ECO:0000256" key="2">
    <source>
        <dbReference type="ARBA" id="ARBA00004123"/>
    </source>
</evidence>
<evidence type="ECO:0000259" key="27">
    <source>
        <dbReference type="PROSITE" id="PS51371"/>
    </source>
</evidence>
<evidence type="ECO:0000256" key="6">
    <source>
        <dbReference type="ARBA" id="ARBA00011881"/>
    </source>
</evidence>
<evidence type="ECO:0000256" key="13">
    <source>
        <dbReference type="ARBA" id="ARBA00022723"/>
    </source>
</evidence>
<dbReference type="Proteomes" id="UP001148018">
    <property type="component" value="Unassembled WGS sequence"/>
</dbReference>
<dbReference type="InterPro" id="IPR046342">
    <property type="entry name" value="CBS_dom_sf"/>
</dbReference>
<dbReference type="GO" id="GO:0005737">
    <property type="term" value="C:cytoplasm"/>
    <property type="evidence" value="ECO:0007669"/>
    <property type="project" value="UniProtKB-SubCell"/>
</dbReference>
<comment type="caution">
    <text evidence="28">The sequence shown here is derived from an EMBL/GenBank/DDBJ whole genome shotgun (WGS) entry which is preliminary data.</text>
</comment>
<evidence type="ECO:0000256" key="4">
    <source>
        <dbReference type="ARBA" id="ARBA00005003"/>
    </source>
</evidence>
<evidence type="ECO:0000256" key="10">
    <source>
        <dbReference type="ARBA" id="ARBA00022553"/>
    </source>
</evidence>
<keyword evidence="13" id="KW-0479">Metal-binding</keyword>
<dbReference type="GO" id="GO:0005634">
    <property type="term" value="C:nucleus"/>
    <property type="evidence" value="ECO:0007669"/>
    <property type="project" value="UniProtKB-SubCell"/>
</dbReference>
<evidence type="ECO:0000256" key="7">
    <source>
        <dbReference type="ARBA" id="ARBA00012041"/>
    </source>
</evidence>
<dbReference type="Pfam" id="PF00291">
    <property type="entry name" value="PALP"/>
    <property type="match status" value="1"/>
</dbReference>
<accession>A0A9Q0D8H7</accession>
<dbReference type="Gene3D" id="3.10.580.10">
    <property type="entry name" value="CBS-domain"/>
    <property type="match status" value="1"/>
</dbReference>
<evidence type="ECO:0000256" key="22">
    <source>
        <dbReference type="ARBA" id="ARBA00045425"/>
    </source>
</evidence>
<keyword evidence="9" id="KW-1017">Isopeptide bond</keyword>
<dbReference type="InterPro" id="IPR050214">
    <property type="entry name" value="Cys_Synth/Cystath_Beta-Synth"/>
</dbReference>
<dbReference type="InterPro" id="IPR046353">
    <property type="entry name" value="CBS_C"/>
</dbReference>
<feature type="region of interest" description="Disordered" evidence="26">
    <location>
        <begin position="1"/>
        <end position="24"/>
    </location>
</feature>
<keyword evidence="17 24" id="KW-0129">CBS domain</keyword>
<dbReference type="FunFam" id="3.40.50.1100:FF:000003">
    <property type="entry name" value="Cystathionine beta-synthase"/>
    <property type="match status" value="1"/>
</dbReference>
<evidence type="ECO:0000313" key="28">
    <source>
        <dbReference type="EMBL" id="KAJ3584149.1"/>
    </source>
</evidence>
<evidence type="ECO:0000256" key="11">
    <source>
        <dbReference type="ARBA" id="ARBA00022605"/>
    </source>
</evidence>
<dbReference type="InterPro" id="IPR001926">
    <property type="entry name" value="TrpB-like_PALP"/>
</dbReference>
<dbReference type="PROSITE" id="PS51371">
    <property type="entry name" value="CBS"/>
    <property type="match status" value="1"/>
</dbReference>
<evidence type="ECO:0000256" key="25">
    <source>
        <dbReference type="RuleBase" id="RU361204"/>
    </source>
</evidence>
<dbReference type="Pfam" id="PF00571">
    <property type="entry name" value="CBS"/>
    <property type="match status" value="1"/>
</dbReference>
<comment type="pathway">
    <text evidence="4">Amino-acid biosynthesis; L-cysteine biosynthesis; L-cysteine from L-homocysteine and L-serine: step 1/2.</text>
</comment>
<dbReference type="PANTHER" id="PTHR10314">
    <property type="entry name" value="CYSTATHIONINE BETA-SYNTHASE"/>
    <property type="match status" value="1"/>
</dbReference>
<evidence type="ECO:0000256" key="26">
    <source>
        <dbReference type="SAM" id="MobiDB-lite"/>
    </source>
</evidence>
<evidence type="ECO:0000256" key="21">
    <source>
        <dbReference type="ARBA" id="ARBA00026192"/>
    </source>
</evidence>
<dbReference type="FunFam" id="3.40.50.1100:FF:000118">
    <property type="entry name" value="Related to CYS4-cystathionine beta-synthase"/>
    <property type="match status" value="1"/>
</dbReference>
<dbReference type="GO" id="GO:0019343">
    <property type="term" value="P:cysteine biosynthetic process via cystathionine"/>
    <property type="evidence" value="ECO:0007669"/>
    <property type="project" value="UniProtKB-UniRule"/>
</dbReference>
<dbReference type="EC" id="4.2.1.22" evidence="7 25"/>
<feature type="domain" description="CBS" evidence="27">
    <location>
        <begin position="419"/>
        <end position="479"/>
    </location>
</feature>
<keyword evidence="10" id="KW-0597">Phosphoprotein</keyword>
<evidence type="ECO:0000256" key="1">
    <source>
        <dbReference type="ARBA" id="ARBA00001933"/>
    </source>
</evidence>
<dbReference type="SMART" id="SM00116">
    <property type="entry name" value="CBS"/>
    <property type="match status" value="1"/>
</dbReference>
<keyword evidence="11 25" id="KW-0028">Amino-acid biosynthesis</keyword>
<comment type="catalytic activity">
    <reaction evidence="23 25">
        <text>L-homocysteine + L-serine = L,L-cystathionine + H2O</text>
        <dbReference type="Rhea" id="RHEA:10112"/>
        <dbReference type="ChEBI" id="CHEBI:15377"/>
        <dbReference type="ChEBI" id="CHEBI:33384"/>
        <dbReference type="ChEBI" id="CHEBI:58161"/>
        <dbReference type="ChEBI" id="CHEBI:58199"/>
        <dbReference type="EC" id="4.2.1.22"/>
    </reaction>
</comment>
<comment type="subunit">
    <text evidence="6">Homotetramer.</text>
</comment>
<keyword evidence="8" id="KW-0963">Cytoplasm</keyword>
<evidence type="ECO:0000256" key="9">
    <source>
        <dbReference type="ARBA" id="ARBA00022499"/>
    </source>
</evidence>
<dbReference type="FunFam" id="3.10.580.10:FF:000014">
    <property type="entry name" value="Cystathionine beta-synthase"/>
    <property type="match status" value="1"/>
</dbReference>
<keyword evidence="15 25" id="KW-0663">Pyridoxal phosphate</keyword>
<feature type="compositionally biased region" description="Polar residues" evidence="26">
    <location>
        <begin position="9"/>
        <end position="21"/>
    </location>
</feature>
<evidence type="ECO:0000256" key="14">
    <source>
        <dbReference type="ARBA" id="ARBA00022843"/>
    </source>
</evidence>
<keyword evidence="16" id="KW-0408">Iron</keyword>
<dbReference type="InterPro" id="IPR005857">
    <property type="entry name" value="Cysta_beta_synth"/>
</dbReference>
<keyword evidence="14" id="KW-0832">Ubl conjugation</keyword>
<dbReference type="EMBL" id="JANIIK010000119">
    <property type="protein sequence ID" value="KAJ3584149.1"/>
    <property type="molecule type" value="Genomic_DNA"/>
</dbReference>
<dbReference type="SUPFAM" id="SSF53686">
    <property type="entry name" value="Tryptophan synthase beta subunit-like PLP-dependent enzymes"/>
    <property type="match status" value="1"/>
</dbReference>
<evidence type="ECO:0000256" key="5">
    <source>
        <dbReference type="ARBA" id="ARBA00007103"/>
    </source>
</evidence>
<evidence type="ECO:0000256" key="24">
    <source>
        <dbReference type="PROSITE-ProRule" id="PRU00703"/>
    </source>
</evidence>
<dbReference type="InterPro" id="IPR036052">
    <property type="entry name" value="TrpB-like_PALP_sf"/>
</dbReference>